<dbReference type="Proteomes" id="UP001165168">
    <property type="component" value="Unassembled WGS sequence"/>
</dbReference>
<name>A0AAV5P119_CELCE</name>
<comment type="cofactor">
    <cofactor evidence="1">
        <name>Mg(2+)</name>
        <dbReference type="ChEBI" id="CHEBI:18420"/>
    </cofactor>
</comment>
<dbReference type="InterPro" id="IPR000086">
    <property type="entry name" value="NUDIX_hydrolase_dom"/>
</dbReference>
<evidence type="ECO:0000256" key="5">
    <source>
        <dbReference type="SAM" id="MobiDB-lite"/>
    </source>
</evidence>
<evidence type="ECO:0000256" key="3">
    <source>
        <dbReference type="ARBA" id="ARBA00022801"/>
    </source>
</evidence>
<proteinExistence type="inferred from homology"/>
<comment type="similarity">
    <text evidence="2 4">Belongs to the Nudix hydrolase family.</text>
</comment>
<evidence type="ECO:0000256" key="2">
    <source>
        <dbReference type="ARBA" id="ARBA00005582"/>
    </source>
</evidence>
<dbReference type="AlphaFoldDB" id="A0AAV5P119"/>
<protein>
    <submittedName>
        <fullName evidence="7">DNA mismatch repair protein MutT</fullName>
    </submittedName>
</protein>
<comment type="caution">
    <text evidence="7">The sequence shown here is derived from an EMBL/GenBank/DDBJ whole genome shotgun (WGS) entry which is preliminary data.</text>
</comment>
<evidence type="ECO:0000256" key="1">
    <source>
        <dbReference type="ARBA" id="ARBA00001946"/>
    </source>
</evidence>
<feature type="region of interest" description="Disordered" evidence="5">
    <location>
        <begin position="1"/>
        <end position="25"/>
    </location>
</feature>
<dbReference type="PANTHER" id="PTHR43046:SF2">
    <property type="entry name" value="8-OXO-DGTP DIPHOSPHATASE-RELATED"/>
    <property type="match status" value="1"/>
</dbReference>
<feature type="domain" description="Nudix hydrolase" evidence="6">
    <location>
        <begin position="24"/>
        <end position="151"/>
    </location>
</feature>
<reference evidence="7" key="1">
    <citation type="submission" date="2023-03" db="EMBL/GenBank/DDBJ databases">
        <title>Cellulosimicrobium cellulans NBRC 103059.</title>
        <authorList>
            <person name="Ichikawa N."/>
            <person name="Sato H."/>
            <person name="Tonouchi N."/>
        </authorList>
    </citation>
    <scope>NUCLEOTIDE SEQUENCE</scope>
    <source>
        <strain evidence="7">NBRC 103059</strain>
    </source>
</reference>
<evidence type="ECO:0000256" key="4">
    <source>
        <dbReference type="RuleBase" id="RU003476"/>
    </source>
</evidence>
<evidence type="ECO:0000313" key="8">
    <source>
        <dbReference type="Proteomes" id="UP001165168"/>
    </source>
</evidence>
<gene>
    <name evidence="7" type="ORF">Ccel01_02360</name>
</gene>
<dbReference type="CDD" id="cd04690">
    <property type="entry name" value="NUDIX_Hydrolase"/>
    <property type="match status" value="1"/>
</dbReference>
<accession>A0AAV5P119</accession>
<dbReference type="GO" id="GO:0016787">
    <property type="term" value="F:hydrolase activity"/>
    <property type="evidence" value="ECO:0007669"/>
    <property type="project" value="UniProtKB-KW"/>
</dbReference>
<keyword evidence="3 4" id="KW-0378">Hydrolase</keyword>
<evidence type="ECO:0000259" key="6">
    <source>
        <dbReference type="PROSITE" id="PS51462"/>
    </source>
</evidence>
<dbReference type="InterPro" id="IPR020476">
    <property type="entry name" value="Nudix_hydrolase"/>
</dbReference>
<dbReference type="PROSITE" id="PS51462">
    <property type="entry name" value="NUDIX"/>
    <property type="match status" value="1"/>
</dbReference>
<dbReference type="PROSITE" id="PS00893">
    <property type="entry name" value="NUDIX_BOX"/>
    <property type="match status" value="1"/>
</dbReference>
<organism evidence="7 8">
    <name type="scientific">Cellulosimicrobium cellulans</name>
    <name type="common">Arthrobacter luteus</name>
    <dbReference type="NCBI Taxonomy" id="1710"/>
    <lineage>
        <taxon>Bacteria</taxon>
        <taxon>Bacillati</taxon>
        <taxon>Actinomycetota</taxon>
        <taxon>Actinomycetes</taxon>
        <taxon>Micrococcales</taxon>
        <taxon>Promicromonosporaceae</taxon>
        <taxon>Cellulosimicrobium</taxon>
    </lineage>
</organism>
<dbReference type="InterPro" id="IPR020084">
    <property type="entry name" value="NUDIX_hydrolase_CS"/>
</dbReference>
<sequence length="155" mass="16392">MSTPDLRPADPSTAGASAPPSDLPPLRTVGWVNVRDGRLLAVRTTGKDRFFMPGGKVEPGETDTEALVREIHEELGVRLDPGTVRPAFVAEAPGHGLGGRVVRMHCLYAEPLPGSPEPAPNAEIAELAWLTPADADRVPPAGRIVLERLADILAA</sequence>
<dbReference type="SUPFAM" id="SSF55811">
    <property type="entry name" value="Nudix"/>
    <property type="match status" value="1"/>
</dbReference>
<dbReference type="PANTHER" id="PTHR43046">
    <property type="entry name" value="GDP-MANNOSE MANNOSYL HYDROLASE"/>
    <property type="match status" value="1"/>
</dbReference>
<dbReference type="InterPro" id="IPR015797">
    <property type="entry name" value="NUDIX_hydrolase-like_dom_sf"/>
</dbReference>
<dbReference type="Pfam" id="PF00293">
    <property type="entry name" value="NUDIX"/>
    <property type="match status" value="1"/>
</dbReference>
<dbReference type="RefSeq" id="WP_212715439.1">
    <property type="nucleotide sequence ID" value="NZ_BSTG01000001.1"/>
</dbReference>
<evidence type="ECO:0000313" key="7">
    <source>
        <dbReference type="EMBL" id="GLY55634.1"/>
    </source>
</evidence>
<dbReference type="PRINTS" id="PR00502">
    <property type="entry name" value="NUDIXFAMILY"/>
</dbReference>
<dbReference type="Gene3D" id="3.90.79.10">
    <property type="entry name" value="Nucleoside Triphosphate Pyrophosphohydrolase"/>
    <property type="match status" value="1"/>
</dbReference>
<dbReference type="EMBL" id="BSTG01000001">
    <property type="protein sequence ID" value="GLY55634.1"/>
    <property type="molecule type" value="Genomic_DNA"/>
</dbReference>